<evidence type="ECO:0000256" key="1">
    <source>
        <dbReference type="SAM" id="Coils"/>
    </source>
</evidence>
<feature type="domain" description="GGDEF" evidence="3">
    <location>
        <begin position="201"/>
        <end position="327"/>
    </location>
</feature>
<accession>A0A1I3B8Y4</accession>
<dbReference type="InterPro" id="IPR000160">
    <property type="entry name" value="GGDEF_dom"/>
</dbReference>
<sequence length="327" mass="37905">MEDIQEYTREELISKINDLTRLNKELLETYQNAERLKFGWTGSLGQWFWDYRNNEVIFNSLKAEAIGYAKEDLPDKVPFQFFTDKLHPDDKESVMQKMTDHLTGKAPVWEAKYRIQAKDGSWKVYQDRGKVTEWSEKGEPLFLKGIVFDITEEEQGREKLEMKNKRMEDRLRRDPLTSLYSRSAITVELARCVNTHKKQGKPLSLILMSIDHYNEDEKDYGIVYSEEVLNRIGKIIRSKKQANLTAGRYREAVFLLLLEDTEKAEAIDIADELRHEVYHTLFDISRHVSISAGVSSYIPSETISELIQDVSEKLAIASKKGGNQVIS</sequence>
<dbReference type="InterPro" id="IPR050469">
    <property type="entry name" value="Diguanylate_Cyclase"/>
</dbReference>
<dbReference type="AlphaFoldDB" id="A0A1I3B8Y4"/>
<dbReference type="Gene3D" id="3.30.450.20">
    <property type="entry name" value="PAS domain"/>
    <property type="match status" value="1"/>
</dbReference>
<dbReference type="InterPro" id="IPR000014">
    <property type="entry name" value="PAS"/>
</dbReference>
<dbReference type="GO" id="GO:0005886">
    <property type="term" value="C:plasma membrane"/>
    <property type="evidence" value="ECO:0007669"/>
    <property type="project" value="TreeGrafter"/>
</dbReference>
<name>A0A1I3B8Y4_9LACT</name>
<evidence type="ECO:0000259" key="2">
    <source>
        <dbReference type="PROSITE" id="PS50112"/>
    </source>
</evidence>
<dbReference type="InterPro" id="IPR013655">
    <property type="entry name" value="PAS_fold_3"/>
</dbReference>
<proteinExistence type="predicted"/>
<dbReference type="EMBL" id="FOQE01000004">
    <property type="protein sequence ID" value="SFH58439.1"/>
    <property type="molecule type" value="Genomic_DNA"/>
</dbReference>
<dbReference type="GO" id="GO:0052621">
    <property type="term" value="F:diguanylate cyclase activity"/>
    <property type="evidence" value="ECO:0007669"/>
    <property type="project" value="TreeGrafter"/>
</dbReference>
<dbReference type="SUPFAM" id="SSF55785">
    <property type="entry name" value="PYP-like sensor domain (PAS domain)"/>
    <property type="match status" value="1"/>
</dbReference>
<dbReference type="Pfam" id="PF08447">
    <property type="entry name" value="PAS_3"/>
    <property type="match status" value="1"/>
</dbReference>
<protein>
    <submittedName>
        <fullName evidence="4">PAS domain S-box-containing protein/diguanylate cyclase (GGDEF) domain-containing protein</fullName>
    </submittedName>
</protein>
<keyword evidence="5" id="KW-1185">Reference proteome</keyword>
<evidence type="ECO:0000313" key="5">
    <source>
        <dbReference type="Proteomes" id="UP000198668"/>
    </source>
</evidence>
<dbReference type="Pfam" id="PF00990">
    <property type="entry name" value="GGDEF"/>
    <property type="match status" value="1"/>
</dbReference>
<keyword evidence="1" id="KW-0175">Coiled coil</keyword>
<dbReference type="SMART" id="SM00267">
    <property type="entry name" value="GGDEF"/>
    <property type="match status" value="1"/>
</dbReference>
<dbReference type="NCBIfam" id="TIGR00254">
    <property type="entry name" value="GGDEF"/>
    <property type="match status" value="1"/>
</dbReference>
<feature type="domain" description="PAS" evidence="2">
    <location>
        <begin position="58"/>
        <end position="105"/>
    </location>
</feature>
<dbReference type="PROSITE" id="PS50887">
    <property type="entry name" value="GGDEF"/>
    <property type="match status" value="1"/>
</dbReference>
<evidence type="ECO:0000313" key="4">
    <source>
        <dbReference type="EMBL" id="SFH58439.1"/>
    </source>
</evidence>
<dbReference type="PANTHER" id="PTHR45138:SF9">
    <property type="entry name" value="DIGUANYLATE CYCLASE DGCM-RELATED"/>
    <property type="match status" value="1"/>
</dbReference>
<feature type="coiled-coil region" evidence="1">
    <location>
        <begin position="9"/>
        <end position="36"/>
    </location>
</feature>
<evidence type="ECO:0000259" key="3">
    <source>
        <dbReference type="PROSITE" id="PS50887"/>
    </source>
</evidence>
<dbReference type="SUPFAM" id="SSF55073">
    <property type="entry name" value="Nucleotide cyclase"/>
    <property type="match status" value="1"/>
</dbReference>
<dbReference type="Gene3D" id="3.30.70.270">
    <property type="match status" value="1"/>
</dbReference>
<gene>
    <name evidence="4" type="ORF">SAMN04489868_104105</name>
</gene>
<dbReference type="CDD" id="cd01949">
    <property type="entry name" value="GGDEF"/>
    <property type="match status" value="1"/>
</dbReference>
<dbReference type="GO" id="GO:1902201">
    <property type="term" value="P:negative regulation of bacterial-type flagellum-dependent cell motility"/>
    <property type="evidence" value="ECO:0007669"/>
    <property type="project" value="TreeGrafter"/>
</dbReference>
<dbReference type="InterPro" id="IPR029787">
    <property type="entry name" value="Nucleotide_cyclase"/>
</dbReference>
<dbReference type="Proteomes" id="UP000198668">
    <property type="component" value="Unassembled WGS sequence"/>
</dbReference>
<reference evidence="4 5" key="1">
    <citation type="submission" date="2016-10" db="EMBL/GenBank/DDBJ databases">
        <authorList>
            <person name="de Groot N.N."/>
        </authorList>
    </citation>
    <scope>NUCLEOTIDE SEQUENCE [LARGE SCALE GENOMIC DNA]</scope>
    <source>
        <strain evidence="4 5">DSM 27630</strain>
    </source>
</reference>
<dbReference type="InterPro" id="IPR043128">
    <property type="entry name" value="Rev_trsase/Diguanyl_cyclase"/>
</dbReference>
<dbReference type="OrthoDB" id="9759607at2"/>
<dbReference type="InterPro" id="IPR035965">
    <property type="entry name" value="PAS-like_dom_sf"/>
</dbReference>
<organism evidence="4 5">
    <name type="scientific">Pisciglobus halotolerans</name>
    <dbReference type="NCBI Taxonomy" id="745365"/>
    <lineage>
        <taxon>Bacteria</taxon>
        <taxon>Bacillati</taxon>
        <taxon>Bacillota</taxon>
        <taxon>Bacilli</taxon>
        <taxon>Lactobacillales</taxon>
        <taxon>Carnobacteriaceae</taxon>
    </lineage>
</organism>
<dbReference type="PANTHER" id="PTHR45138">
    <property type="entry name" value="REGULATORY COMPONENTS OF SENSORY TRANSDUCTION SYSTEM"/>
    <property type="match status" value="1"/>
</dbReference>
<dbReference type="NCBIfam" id="TIGR00229">
    <property type="entry name" value="sensory_box"/>
    <property type="match status" value="1"/>
</dbReference>
<dbReference type="PROSITE" id="PS50112">
    <property type="entry name" value="PAS"/>
    <property type="match status" value="1"/>
</dbReference>
<dbReference type="RefSeq" id="WP_092091298.1">
    <property type="nucleotide sequence ID" value="NZ_FOQE01000004.1"/>
</dbReference>
<dbReference type="GO" id="GO:0043709">
    <property type="term" value="P:cell adhesion involved in single-species biofilm formation"/>
    <property type="evidence" value="ECO:0007669"/>
    <property type="project" value="TreeGrafter"/>
</dbReference>